<feature type="transmembrane region" description="Helical" evidence="5">
    <location>
        <begin position="47"/>
        <end position="67"/>
    </location>
</feature>
<dbReference type="PANTHER" id="PTHR23501">
    <property type="entry name" value="MAJOR FACILITATOR SUPERFAMILY"/>
    <property type="match status" value="1"/>
</dbReference>
<reference evidence="7 8" key="1">
    <citation type="submission" date="2013-04" db="EMBL/GenBank/DDBJ databases">
        <title>The Genome Sequence of Propionimicrobium lymphophilum ACS-093-V-SCH5.</title>
        <authorList>
            <consortium name="The Broad Institute Genomics Platform"/>
            <person name="Earl A."/>
            <person name="Ward D."/>
            <person name="Feldgarden M."/>
            <person name="Gevers D."/>
            <person name="Saerens B."/>
            <person name="Vaneechoutte M."/>
            <person name="Walker B."/>
            <person name="Young S."/>
            <person name="Zeng Q."/>
            <person name="Gargeya S."/>
            <person name="Fitzgerald M."/>
            <person name="Haas B."/>
            <person name="Abouelleil A."/>
            <person name="Allen A.W."/>
            <person name="Alvarado L."/>
            <person name="Arachchi H.M."/>
            <person name="Berlin A.M."/>
            <person name="Chapman S.B."/>
            <person name="Gainer-Dewar J."/>
            <person name="Goldberg J."/>
            <person name="Griggs A."/>
            <person name="Gujja S."/>
            <person name="Hansen M."/>
            <person name="Howarth C."/>
            <person name="Imamovic A."/>
            <person name="Ireland A."/>
            <person name="Larimer J."/>
            <person name="McCowan C."/>
            <person name="Murphy C."/>
            <person name="Pearson M."/>
            <person name="Poon T.W."/>
            <person name="Priest M."/>
            <person name="Roberts A."/>
            <person name="Saif S."/>
            <person name="Shea T."/>
            <person name="Sisk P."/>
            <person name="Sykes S."/>
            <person name="Wortman J."/>
            <person name="Nusbaum C."/>
            <person name="Birren B."/>
        </authorList>
    </citation>
    <scope>NUCLEOTIDE SEQUENCE [LARGE SCALE GENOMIC DNA]</scope>
    <source>
        <strain evidence="7 8">ACS-093-V-SCH5</strain>
    </source>
</reference>
<evidence type="ECO:0000259" key="6">
    <source>
        <dbReference type="PROSITE" id="PS50850"/>
    </source>
</evidence>
<feature type="transmembrane region" description="Helical" evidence="5">
    <location>
        <begin position="137"/>
        <end position="158"/>
    </location>
</feature>
<dbReference type="STRING" id="883161.HMPREF9306_01654"/>
<feature type="transmembrane region" description="Helical" evidence="5">
    <location>
        <begin position="426"/>
        <end position="444"/>
    </location>
</feature>
<dbReference type="HOGENOM" id="CLU_000960_2_7_11"/>
<comment type="caution">
    <text evidence="7">The sequence shown here is derived from an EMBL/GenBank/DDBJ whole genome shotgun (WGS) entry which is preliminary data.</text>
</comment>
<feature type="transmembrane region" description="Helical" evidence="5">
    <location>
        <begin position="79"/>
        <end position="97"/>
    </location>
</feature>
<evidence type="ECO:0000313" key="7">
    <source>
        <dbReference type="EMBL" id="EPD32090.1"/>
    </source>
</evidence>
<evidence type="ECO:0000256" key="2">
    <source>
        <dbReference type="ARBA" id="ARBA00022692"/>
    </source>
</evidence>
<feature type="transmembrane region" description="Helical" evidence="5">
    <location>
        <begin position="228"/>
        <end position="248"/>
    </location>
</feature>
<dbReference type="InterPro" id="IPR020846">
    <property type="entry name" value="MFS_dom"/>
</dbReference>
<proteinExistence type="predicted"/>
<dbReference type="PROSITE" id="PS51257">
    <property type="entry name" value="PROKAR_LIPOPROTEIN"/>
    <property type="match status" value="1"/>
</dbReference>
<evidence type="ECO:0000256" key="5">
    <source>
        <dbReference type="SAM" id="Phobius"/>
    </source>
</evidence>
<feature type="domain" description="Major facilitator superfamily (MFS) profile" evidence="6">
    <location>
        <begin position="13"/>
        <end position="447"/>
    </location>
</feature>
<dbReference type="Gene3D" id="1.20.1720.10">
    <property type="entry name" value="Multidrug resistance protein D"/>
    <property type="match status" value="1"/>
</dbReference>
<feature type="transmembrane region" description="Helical" evidence="5">
    <location>
        <begin position="204"/>
        <end position="222"/>
    </location>
</feature>
<feature type="transmembrane region" description="Helical" evidence="5">
    <location>
        <begin position="329"/>
        <end position="349"/>
    </location>
</feature>
<dbReference type="GO" id="GO:0005886">
    <property type="term" value="C:plasma membrane"/>
    <property type="evidence" value="ECO:0007669"/>
    <property type="project" value="UniProtKB-SubCell"/>
</dbReference>
<evidence type="ECO:0000256" key="4">
    <source>
        <dbReference type="ARBA" id="ARBA00023136"/>
    </source>
</evidence>
<dbReference type="Pfam" id="PF07690">
    <property type="entry name" value="MFS_1"/>
    <property type="match status" value="1"/>
</dbReference>
<dbReference type="EMBL" id="AGZR01000009">
    <property type="protein sequence ID" value="EPD32090.1"/>
    <property type="molecule type" value="Genomic_DNA"/>
</dbReference>
<dbReference type="GO" id="GO:0022857">
    <property type="term" value="F:transmembrane transporter activity"/>
    <property type="evidence" value="ECO:0007669"/>
    <property type="project" value="InterPro"/>
</dbReference>
<keyword evidence="3 5" id="KW-1133">Transmembrane helix</keyword>
<keyword evidence="4 5" id="KW-0472">Membrane</keyword>
<dbReference type="Gene3D" id="1.20.1250.20">
    <property type="entry name" value="MFS general substrate transporter like domains"/>
    <property type="match status" value="1"/>
</dbReference>
<dbReference type="AlphaFoldDB" id="S2W149"/>
<feature type="transmembrane region" description="Helical" evidence="5">
    <location>
        <begin position="401"/>
        <end position="420"/>
    </location>
</feature>
<protein>
    <recommendedName>
        <fullName evidence="6">Major facilitator superfamily (MFS) profile domain-containing protein</fullName>
    </recommendedName>
</protein>
<dbReference type="InterPro" id="IPR011701">
    <property type="entry name" value="MFS"/>
</dbReference>
<gene>
    <name evidence="7" type="ORF">HMPREF9306_01654</name>
</gene>
<evidence type="ECO:0000256" key="1">
    <source>
        <dbReference type="ARBA" id="ARBA00004651"/>
    </source>
</evidence>
<feature type="transmembrane region" description="Helical" evidence="5">
    <location>
        <begin position="164"/>
        <end position="183"/>
    </location>
</feature>
<accession>S2W149</accession>
<comment type="subcellular location">
    <subcellularLocation>
        <location evidence="1">Cell membrane</location>
        <topology evidence="1">Multi-pass membrane protein</topology>
    </subcellularLocation>
</comment>
<feature type="transmembrane region" description="Helical" evidence="5">
    <location>
        <begin position="12"/>
        <end position="35"/>
    </location>
</feature>
<dbReference type="RefSeq" id="WP_016456465.1">
    <property type="nucleotide sequence ID" value="NZ_KE150269.1"/>
</dbReference>
<dbReference type="SUPFAM" id="SSF103473">
    <property type="entry name" value="MFS general substrate transporter"/>
    <property type="match status" value="1"/>
</dbReference>
<dbReference type="PROSITE" id="PS50850">
    <property type="entry name" value="MFS"/>
    <property type="match status" value="1"/>
</dbReference>
<evidence type="ECO:0000256" key="3">
    <source>
        <dbReference type="ARBA" id="ARBA00022989"/>
    </source>
</evidence>
<keyword evidence="2 5" id="KW-0812">Transmembrane</keyword>
<sequence>MKPPLNRLEQTLFAVAVSIACLASAFEAYGTLTAMPVAAEQFGSIESYAWTMTSMISAQLVAIVVAGRISDKIGSIRPLAVGVVLFVIGLFTAGLAPTMATLILARVLQGLGSGAMNLTVMVAIASAYKGKARADMMGLLSFCWLLPAFVGPPIAAWITETFSWHWVFLGVIGFVLPAIALGLKPAVKLDSPPKTKTLTSPIPIGFALLATLGVCSLQLAGTKEIGEAIGSLSALIGVGGFVVLMIALPKLMPAGFRRLKPGLPSIVATRILTCGALFASENFLVLLLTIRYEMSLTQAGILLSIGSLGWTVGAFAQGRDWISLRKDQLIKLGTVLMVISTAGIAFSAWAGFGLWVISGCYVVSGLGAGLMSSVSSVLNMQLSEEGELGRNTSSIQLADTIGNAVFTGMAGTIFAALHLISPPAVVFAAIYASLCVVSVLAACVSSRIGKIETIGG</sequence>
<name>S2W149_9ACTN</name>
<keyword evidence="8" id="KW-1185">Reference proteome</keyword>
<dbReference type="PANTHER" id="PTHR23501:SF154">
    <property type="entry name" value="MULTIDRUG-EFFLUX TRANSPORTER RV1634-RELATED"/>
    <property type="match status" value="1"/>
</dbReference>
<feature type="transmembrane region" description="Helical" evidence="5">
    <location>
        <begin position="269"/>
        <end position="290"/>
    </location>
</feature>
<feature type="transmembrane region" description="Helical" evidence="5">
    <location>
        <begin position="103"/>
        <end position="125"/>
    </location>
</feature>
<feature type="transmembrane region" description="Helical" evidence="5">
    <location>
        <begin position="355"/>
        <end position="380"/>
    </location>
</feature>
<evidence type="ECO:0000313" key="8">
    <source>
        <dbReference type="Proteomes" id="UP000014417"/>
    </source>
</evidence>
<feature type="transmembrane region" description="Helical" evidence="5">
    <location>
        <begin position="296"/>
        <end position="317"/>
    </location>
</feature>
<dbReference type="InterPro" id="IPR036259">
    <property type="entry name" value="MFS_trans_sf"/>
</dbReference>
<dbReference type="Proteomes" id="UP000014417">
    <property type="component" value="Unassembled WGS sequence"/>
</dbReference>
<organism evidence="7 8">
    <name type="scientific">Propionimicrobium lymphophilum ACS-093-V-SCH5</name>
    <dbReference type="NCBI Taxonomy" id="883161"/>
    <lineage>
        <taxon>Bacteria</taxon>
        <taxon>Bacillati</taxon>
        <taxon>Actinomycetota</taxon>
        <taxon>Actinomycetes</taxon>
        <taxon>Propionibacteriales</taxon>
        <taxon>Propionibacteriaceae</taxon>
        <taxon>Propionimicrobium</taxon>
    </lineage>
</organism>